<feature type="transmembrane region" description="Helical" evidence="6">
    <location>
        <begin position="225"/>
        <end position="246"/>
    </location>
</feature>
<dbReference type="PROSITE" id="PS00218">
    <property type="entry name" value="AMINO_ACID_PERMEASE_1"/>
    <property type="match status" value="1"/>
</dbReference>
<evidence type="ECO:0000256" key="4">
    <source>
        <dbReference type="ARBA" id="ARBA00022989"/>
    </source>
</evidence>
<feature type="transmembrane region" description="Helical" evidence="6">
    <location>
        <begin position="17"/>
        <end position="39"/>
    </location>
</feature>
<name>A0AAW1NR12_9CHLO</name>
<evidence type="ECO:0000256" key="6">
    <source>
        <dbReference type="SAM" id="Phobius"/>
    </source>
</evidence>
<accession>A0AAW1NR12</accession>
<comment type="subcellular location">
    <subcellularLocation>
        <location evidence="1">Membrane</location>
        <topology evidence="1">Multi-pass membrane protein</topology>
    </subcellularLocation>
</comment>
<feature type="transmembrane region" description="Helical" evidence="6">
    <location>
        <begin position="102"/>
        <end position="127"/>
    </location>
</feature>
<evidence type="ECO:0000313" key="7">
    <source>
        <dbReference type="EMBL" id="KAK9790962.1"/>
    </source>
</evidence>
<feature type="transmembrane region" description="Helical" evidence="6">
    <location>
        <begin position="74"/>
        <end position="96"/>
    </location>
</feature>
<reference evidence="7 8" key="1">
    <citation type="journal article" date="2024" name="Nat. Commun.">
        <title>Phylogenomics reveals the evolutionary origins of lichenization in chlorophyte algae.</title>
        <authorList>
            <person name="Puginier C."/>
            <person name="Libourel C."/>
            <person name="Otte J."/>
            <person name="Skaloud P."/>
            <person name="Haon M."/>
            <person name="Grisel S."/>
            <person name="Petersen M."/>
            <person name="Berrin J.G."/>
            <person name="Delaux P.M."/>
            <person name="Dal Grande F."/>
            <person name="Keller J."/>
        </authorList>
    </citation>
    <scope>NUCLEOTIDE SEQUENCE [LARGE SCALE GENOMIC DNA]</scope>
    <source>
        <strain evidence="7 8">SAG 2036</strain>
    </source>
</reference>
<comment type="caution">
    <text evidence="7">The sequence shown here is derived from an EMBL/GenBank/DDBJ whole genome shotgun (WGS) entry which is preliminary data.</text>
</comment>
<dbReference type="EMBL" id="JALJOQ010000184">
    <property type="protein sequence ID" value="KAK9790962.1"/>
    <property type="molecule type" value="Genomic_DNA"/>
</dbReference>
<keyword evidence="4 6" id="KW-1133">Transmembrane helix</keyword>
<gene>
    <name evidence="7" type="ORF">WJX73_004389</name>
</gene>
<dbReference type="Pfam" id="PF13520">
    <property type="entry name" value="AA_permease_2"/>
    <property type="match status" value="1"/>
</dbReference>
<dbReference type="AlphaFoldDB" id="A0AAW1NR12"/>
<feature type="transmembrane region" description="Helical" evidence="6">
    <location>
        <begin position="431"/>
        <end position="450"/>
    </location>
</feature>
<sequence length="475" mass="51434">MSTTTGIVGTLSAGWNYGGPACIMYGWPLVCFFTTFIGLSMAEITSGLPCAGGPYFWSAWLGGKRGPLYSWITAWFNILAQVATLASVTSELMAIISTSVSLHYGIVLSQGHLYAMFVGTMVCVGLMNSGSTRVLLRTISFSLFWQVLATVVMVLVLPTVAPWHQSASFVWKTSFGVDQSTSGITSKGYLYMQSLLLPQYAMIGYDACAHMSEETTNAGRSAPRAILLSLFASYFAGYILLIGMLFCVQDPSNVMTGSAGGFASFQIVYDAFTARFGNGSAGILFMLVPTIALLLCLFSFVTSSSRLLYSFARNQGLPFSKFWSKIDSVTHTPRRTVWLATCLAIVMGLPLLQSFTALAAVTTLCTGGSMIAYGIPIACKLTVGRGAFVPGSFHLGRWSDAIGTIALIWIAFSVANFMLPSVYPITLETFNFTPVAVICILIGSVITWYLPGRGACYYFQAPKFKRPLRSRTVQR</sequence>
<organism evidence="7 8">
    <name type="scientific">Symbiochloris irregularis</name>
    <dbReference type="NCBI Taxonomy" id="706552"/>
    <lineage>
        <taxon>Eukaryota</taxon>
        <taxon>Viridiplantae</taxon>
        <taxon>Chlorophyta</taxon>
        <taxon>core chlorophytes</taxon>
        <taxon>Trebouxiophyceae</taxon>
        <taxon>Trebouxiales</taxon>
        <taxon>Trebouxiaceae</taxon>
        <taxon>Symbiochloris</taxon>
    </lineage>
</organism>
<evidence type="ECO:0000256" key="2">
    <source>
        <dbReference type="ARBA" id="ARBA00022448"/>
    </source>
</evidence>
<feature type="transmembrane region" description="Helical" evidence="6">
    <location>
        <begin position="281"/>
        <end position="301"/>
    </location>
</feature>
<dbReference type="GO" id="GO:0022857">
    <property type="term" value="F:transmembrane transporter activity"/>
    <property type="evidence" value="ECO:0007669"/>
    <property type="project" value="InterPro"/>
</dbReference>
<evidence type="ECO:0000256" key="5">
    <source>
        <dbReference type="ARBA" id="ARBA00023136"/>
    </source>
</evidence>
<evidence type="ECO:0000313" key="8">
    <source>
        <dbReference type="Proteomes" id="UP001465755"/>
    </source>
</evidence>
<dbReference type="PANTHER" id="PTHR45649">
    <property type="entry name" value="AMINO-ACID PERMEASE BAT1"/>
    <property type="match status" value="1"/>
</dbReference>
<feature type="transmembrane region" description="Helical" evidence="6">
    <location>
        <begin position="188"/>
        <end position="205"/>
    </location>
</feature>
<protein>
    <recommendedName>
        <fullName evidence="9">Amino acid transporter</fullName>
    </recommendedName>
</protein>
<evidence type="ECO:0008006" key="9">
    <source>
        <dbReference type="Google" id="ProtNLM"/>
    </source>
</evidence>
<evidence type="ECO:0000256" key="1">
    <source>
        <dbReference type="ARBA" id="ARBA00004141"/>
    </source>
</evidence>
<keyword evidence="8" id="KW-1185">Reference proteome</keyword>
<keyword evidence="5 6" id="KW-0472">Membrane</keyword>
<dbReference type="GO" id="GO:0016020">
    <property type="term" value="C:membrane"/>
    <property type="evidence" value="ECO:0007669"/>
    <property type="project" value="UniProtKB-SubCell"/>
</dbReference>
<feature type="transmembrane region" description="Helical" evidence="6">
    <location>
        <begin position="400"/>
        <end position="419"/>
    </location>
</feature>
<proteinExistence type="predicted"/>
<dbReference type="InterPro" id="IPR004840">
    <property type="entry name" value="Amino_acid_permease_CS"/>
</dbReference>
<dbReference type="PANTHER" id="PTHR45649:SF26">
    <property type="entry name" value="OS04G0435100 PROTEIN"/>
    <property type="match status" value="1"/>
</dbReference>
<dbReference type="Proteomes" id="UP001465755">
    <property type="component" value="Unassembled WGS sequence"/>
</dbReference>
<feature type="transmembrane region" description="Helical" evidence="6">
    <location>
        <begin position="336"/>
        <end position="352"/>
    </location>
</feature>
<dbReference type="InterPro" id="IPR002293">
    <property type="entry name" value="AA/rel_permease1"/>
</dbReference>
<evidence type="ECO:0000256" key="3">
    <source>
        <dbReference type="ARBA" id="ARBA00022692"/>
    </source>
</evidence>
<dbReference type="Gene3D" id="1.20.1740.10">
    <property type="entry name" value="Amino acid/polyamine transporter I"/>
    <property type="match status" value="1"/>
</dbReference>
<keyword evidence="3 6" id="KW-0812">Transmembrane</keyword>
<dbReference type="GO" id="GO:0006865">
    <property type="term" value="P:amino acid transport"/>
    <property type="evidence" value="ECO:0007669"/>
    <property type="project" value="InterPro"/>
</dbReference>
<feature type="transmembrane region" description="Helical" evidence="6">
    <location>
        <begin position="139"/>
        <end position="161"/>
    </location>
</feature>
<dbReference type="PIRSF" id="PIRSF006060">
    <property type="entry name" value="AA_transporter"/>
    <property type="match status" value="1"/>
</dbReference>
<keyword evidence="2" id="KW-0813">Transport</keyword>